<dbReference type="Gene3D" id="3.40.50.1820">
    <property type="entry name" value="alpha/beta hydrolase"/>
    <property type="match status" value="1"/>
</dbReference>
<feature type="domain" description="Dienelactone hydrolase" evidence="1">
    <location>
        <begin position="31"/>
        <end position="237"/>
    </location>
</feature>
<dbReference type="PANTHER" id="PTHR17630:SF96">
    <property type="entry name" value="ENDO-1,3-1,4-BETA-D-GLUCANASE-LIKE PROTEIN"/>
    <property type="match status" value="1"/>
</dbReference>
<dbReference type="InterPro" id="IPR029058">
    <property type="entry name" value="AB_hydrolase_fold"/>
</dbReference>
<proteinExistence type="predicted"/>
<name>A0A498HQI7_MALDO</name>
<dbReference type="SUPFAM" id="SSF53474">
    <property type="entry name" value="alpha/beta-Hydrolases"/>
    <property type="match status" value="1"/>
</dbReference>
<accession>A0A498HQI7</accession>
<dbReference type="AlphaFoldDB" id="A0A498HQI7"/>
<dbReference type="Pfam" id="PF01738">
    <property type="entry name" value="DLH"/>
    <property type="match status" value="1"/>
</dbReference>
<organism evidence="2 3">
    <name type="scientific">Malus domestica</name>
    <name type="common">Apple</name>
    <name type="synonym">Pyrus malus</name>
    <dbReference type="NCBI Taxonomy" id="3750"/>
    <lineage>
        <taxon>Eukaryota</taxon>
        <taxon>Viridiplantae</taxon>
        <taxon>Streptophyta</taxon>
        <taxon>Embryophyta</taxon>
        <taxon>Tracheophyta</taxon>
        <taxon>Spermatophyta</taxon>
        <taxon>Magnoliopsida</taxon>
        <taxon>eudicotyledons</taxon>
        <taxon>Gunneridae</taxon>
        <taxon>Pentapetalae</taxon>
        <taxon>rosids</taxon>
        <taxon>fabids</taxon>
        <taxon>Rosales</taxon>
        <taxon>Rosaceae</taxon>
        <taxon>Amygdaloideae</taxon>
        <taxon>Maleae</taxon>
        <taxon>Malus</taxon>
    </lineage>
</organism>
<dbReference type="PANTHER" id="PTHR17630">
    <property type="entry name" value="DIENELACTONE HYDROLASE"/>
    <property type="match status" value="1"/>
</dbReference>
<dbReference type="STRING" id="3750.A0A498HQI7"/>
<evidence type="ECO:0000313" key="3">
    <source>
        <dbReference type="Proteomes" id="UP000290289"/>
    </source>
</evidence>
<comment type="caution">
    <text evidence="2">The sequence shown here is derived from an EMBL/GenBank/DDBJ whole genome shotgun (WGS) entry which is preliminary data.</text>
</comment>
<evidence type="ECO:0000313" key="2">
    <source>
        <dbReference type="EMBL" id="RXH73736.1"/>
    </source>
</evidence>
<dbReference type="EMBL" id="RDQH01000341">
    <property type="protein sequence ID" value="RXH73736.1"/>
    <property type="molecule type" value="Genomic_DNA"/>
</dbReference>
<dbReference type="InterPro" id="IPR002925">
    <property type="entry name" value="Dienelactn_hydro"/>
</dbReference>
<sequence length="240" mass="26356">MSGPQCCSNPPILKPESYGVDNCDEKLGGLNVYVAGSPNSKLAILLISNVFGYRVPNLRKLAENIAAAGFFVLVPDFFYGDPFVYDNNRPLAVWLQDHGTDKGFEDAKSIINALKGKGVSAIGAAGFCWGAKVVTELAKSDFIQAAVLLHPSFVTLDDIQEVKVPIAIQGAEIDDYSPPELVKQFEQILAAKPEVDSFVKIFPRAEHGWTMSYNVEDEEAVKRAEEAHRNTLAWFVKHVK</sequence>
<protein>
    <recommendedName>
        <fullName evidence="1">Dienelactone hydrolase domain-containing protein</fullName>
    </recommendedName>
</protein>
<gene>
    <name evidence="2" type="ORF">DVH24_016558</name>
</gene>
<reference evidence="2 3" key="1">
    <citation type="submission" date="2018-10" db="EMBL/GenBank/DDBJ databases">
        <title>A high-quality apple genome assembly.</title>
        <authorList>
            <person name="Hu J."/>
        </authorList>
    </citation>
    <scope>NUCLEOTIDE SEQUENCE [LARGE SCALE GENOMIC DNA]</scope>
    <source>
        <strain evidence="3">cv. HFTH1</strain>
        <tissue evidence="2">Young leaf</tissue>
    </source>
</reference>
<evidence type="ECO:0000259" key="1">
    <source>
        <dbReference type="Pfam" id="PF01738"/>
    </source>
</evidence>
<dbReference type="GO" id="GO:0016787">
    <property type="term" value="F:hydrolase activity"/>
    <property type="evidence" value="ECO:0007669"/>
    <property type="project" value="InterPro"/>
</dbReference>
<dbReference type="Proteomes" id="UP000290289">
    <property type="component" value="Chromosome 15"/>
</dbReference>
<keyword evidence="3" id="KW-1185">Reference proteome</keyword>